<dbReference type="EMBL" id="JAJBZT010000001">
    <property type="protein sequence ID" value="MCB6182252.1"/>
    <property type="molecule type" value="Genomic_DNA"/>
</dbReference>
<dbReference type="Proteomes" id="UP001165395">
    <property type="component" value="Unassembled WGS sequence"/>
</dbReference>
<sequence>MRFLQNKKKQAGVSLLGVLFWGVFIGAGVLLGFKVFPGYSEFMEVKRALSRTAEKGGQPNDLRDSFDKNVQAGYIKTISAKDLIIEPVGQNFRLSVSYQYKVPLIANATLILDFNSSAQTGS</sequence>
<evidence type="ECO:0000313" key="3">
    <source>
        <dbReference type="Proteomes" id="UP001165395"/>
    </source>
</evidence>
<comment type="caution">
    <text evidence="2">The sequence shown here is derived from an EMBL/GenBank/DDBJ whole genome shotgun (WGS) entry which is preliminary data.</text>
</comment>
<keyword evidence="1" id="KW-0472">Membrane</keyword>
<dbReference type="InterPro" id="IPR032314">
    <property type="entry name" value="DUF4845"/>
</dbReference>
<evidence type="ECO:0000256" key="1">
    <source>
        <dbReference type="SAM" id="Phobius"/>
    </source>
</evidence>
<keyword evidence="1" id="KW-1133">Transmembrane helix</keyword>
<keyword evidence="1" id="KW-0812">Transmembrane</keyword>
<keyword evidence="3" id="KW-1185">Reference proteome</keyword>
<dbReference type="RefSeq" id="WP_227177810.1">
    <property type="nucleotide sequence ID" value="NZ_JAJBZT010000001.1"/>
</dbReference>
<gene>
    <name evidence="2" type="ORF">LIN78_01605</name>
</gene>
<dbReference type="Pfam" id="PF16137">
    <property type="entry name" value="DUF4845"/>
    <property type="match status" value="1"/>
</dbReference>
<feature type="transmembrane region" description="Helical" evidence="1">
    <location>
        <begin position="12"/>
        <end position="33"/>
    </location>
</feature>
<reference evidence="2" key="1">
    <citation type="submission" date="2021-10" db="EMBL/GenBank/DDBJ databases">
        <title>The complete genome sequence of Leeia sp. TBRC 13508.</title>
        <authorList>
            <person name="Charoenyingcharoen P."/>
            <person name="Yukphan P."/>
        </authorList>
    </citation>
    <scope>NUCLEOTIDE SEQUENCE</scope>
    <source>
        <strain evidence="2">TBRC 13508</strain>
    </source>
</reference>
<organism evidence="2 3">
    <name type="scientific">Leeia speluncae</name>
    <dbReference type="NCBI Taxonomy" id="2884804"/>
    <lineage>
        <taxon>Bacteria</taxon>
        <taxon>Pseudomonadati</taxon>
        <taxon>Pseudomonadota</taxon>
        <taxon>Betaproteobacteria</taxon>
        <taxon>Neisseriales</taxon>
        <taxon>Leeiaceae</taxon>
        <taxon>Leeia</taxon>
    </lineage>
</organism>
<evidence type="ECO:0000313" key="2">
    <source>
        <dbReference type="EMBL" id="MCB6182252.1"/>
    </source>
</evidence>
<proteinExistence type="predicted"/>
<protein>
    <submittedName>
        <fullName evidence="2">DUF4845 domain-containing protein</fullName>
    </submittedName>
</protein>
<name>A0ABS8D231_9NEIS</name>
<accession>A0ABS8D231</accession>